<reference evidence="2 3" key="1">
    <citation type="submission" date="2014-04" db="EMBL/GenBank/DDBJ databases">
        <authorList>
            <consortium name="DOE Joint Genome Institute"/>
            <person name="Kuo A."/>
            <person name="Ruytinx J."/>
            <person name="Rineau F."/>
            <person name="Colpaert J."/>
            <person name="Kohler A."/>
            <person name="Nagy L.G."/>
            <person name="Floudas D."/>
            <person name="Copeland A."/>
            <person name="Barry K.W."/>
            <person name="Cichocki N."/>
            <person name="Veneault-Fourrey C."/>
            <person name="LaButti K."/>
            <person name="Lindquist E.A."/>
            <person name="Lipzen A."/>
            <person name="Lundell T."/>
            <person name="Morin E."/>
            <person name="Murat C."/>
            <person name="Sun H."/>
            <person name="Tunlid A."/>
            <person name="Henrissat B."/>
            <person name="Grigoriev I.V."/>
            <person name="Hibbett D.S."/>
            <person name="Martin F."/>
            <person name="Nordberg H.P."/>
            <person name="Cantor M.N."/>
            <person name="Hua S.X."/>
        </authorList>
    </citation>
    <scope>NUCLEOTIDE SEQUENCE [LARGE SCALE GENOMIC DNA]</scope>
    <source>
        <strain evidence="2 3">UH-Slu-Lm8-n1</strain>
    </source>
</reference>
<dbReference type="Proteomes" id="UP000054485">
    <property type="component" value="Unassembled WGS sequence"/>
</dbReference>
<dbReference type="PANTHER" id="PTHR36423:SF2">
    <property type="entry name" value="AFR070WP"/>
    <property type="match status" value="1"/>
</dbReference>
<dbReference type="InterPro" id="IPR014980">
    <property type="entry name" value="DOPA_dioxygen"/>
</dbReference>
<dbReference type="Pfam" id="PF08883">
    <property type="entry name" value="DOPA_dioxygen"/>
    <property type="match status" value="1"/>
</dbReference>
<accession>A0A0D0BEQ4</accession>
<name>A0A0D0BEQ4_9AGAM</name>
<dbReference type="InterPro" id="IPR023389">
    <property type="entry name" value="DOPA-like_sf"/>
</dbReference>
<evidence type="ECO:0000313" key="3">
    <source>
        <dbReference type="Proteomes" id="UP000054485"/>
    </source>
</evidence>
<proteinExistence type="predicted"/>
<protein>
    <recommendedName>
        <fullName evidence="4">Dopa 4,5-dioxygenase</fullName>
    </recommendedName>
</protein>
<dbReference type="OrthoDB" id="9970095at2759"/>
<organism evidence="2 3">
    <name type="scientific">Suillus luteus UH-Slu-Lm8-n1</name>
    <dbReference type="NCBI Taxonomy" id="930992"/>
    <lineage>
        <taxon>Eukaryota</taxon>
        <taxon>Fungi</taxon>
        <taxon>Dikarya</taxon>
        <taxon>Basidiomycota</taxon>
        <taxon>Agaricomycotina</taxon>
        <taxon>Agaricomycetes</taxon>
        <taxon>Agaricomycetidae</taxon>
        <taxon>Boletales</taxon>
        <taxon>Suillineae</taxon>
        <taxon>Suillaceae</taxon>
        <taxon>Suillus</taxon>
    </lineage>
</organism>
<evidence type="ECO:0000256" key="1">
    <source>
        <dbReference type="SAM" id="MobiDB-lite"/>
    </source>
</evidence>
<dbReference type="Gene3D" id="3.30.70.1240">
    <property type="entry name" value="DOPA-like domains"/>
    <property type="match status" value="1"/>
</dbReference>
<dbReference type="SUPFAM" id="SSF143410">
    <property type="entry name" value="DOPA-like"/>
    <property type="match status" value="1"/>
</dbReference>
<gene>
    <name evidence="2" type="ORF">CY34DRAFT_798360</name>
</gene>
<dbReference type="AlphaFoldDB" id="A0A0D0BEQ4"/>
<evidence type="ECO:0008006" key="4">
    <source>
        <dbReference type="Google" id="ProtNLM"/>
    </source>
</evidence>
<dbReference type="EMBL" id="KN835139">
    <property type="protein sequence ID" value="KIK48264.1"/>
    <property type="molecule type" value="Genomic_DNA"/>
</dbReference>
<feature type="region of interest" description="Disordered" evidence="1">
    <location>
        <begin position="29"/>
        <end position="54"/>
    </location>
</feature>
<evidence type="ECO:0000313" key="2">
    <source>
        <dbReference type="EMBL" id="KIK48264.1"/>
    </source>
</evidence>
<dbReference type="PANTHER" id="PTHR36423">
    <property type="entry name" value="AFR070WP"/>
    <property type="match status" value="1"/>
</dbReference>
<dbReference type="InParanoid" id="A0A0D0BEQ4"/>
<sequence>MATTEAQHYTPMAKKSEWPSLLEGYEDAEPLPTTFNADGKSLYNPPGPRSAAYEEFPKPIDPTRNGFDFHIYHMPDVPAQAQYAKELYERIRREFPELRIFKFYNKPAGPHPTAVFEVDTFTPHQTGAFFSWLVIHRGPCDVLIHPNIGNLYREHTELATWMGRKWPLDEDRLKDRTLKFSYVPVSVSES</sequence>
<keyword evidence="3" id="KW-1185">Reference proteome</keyword>
<reference evidence="3" key="2">
    <citation type="submission" date="2015-01" db="EMBL/GenBank/DDBJ databases">
        <title>Evolutionary Origins and Diversification of the Mycorrhizal Mutualists.</title>
        <authorList>
            <consortium name="DOE Joint Genome Institute"/>
            <consortium name="Mycorrhizal Genomics Consortium"/>
            <person name="Kohler A."/>
            <person name="Kuo A."/>
            <person name="Nagy L.G."/>
            <person name="Floudas D."/>
            <person name="Copeland A."/>
            <person name="Barry K.W."/>
            <person name="Cichocki N."/>
            <person name="Veneault-Fourrey C."/>
            <person name="LaButti K."/>
            <person name="Lindquist E.A."/>
            <person name="Lipzen A."/>
            <person name="Lundell T."/>
            <person name="Morin E."/>
            <person name="Murat C."/>
            <person name="Riley R."/>
            <person name="Ohm R."/>
            <person name="Sun H."/>
            <person name="Tunlid A."/>
            <person name="Henrissat B."/>
            <person name="Grigoriev I.V."/>
            <person name="Hibbett D.S."/>
            <person name="Martin F."/>
        </authorList>
    </citation>
    <scope>NUCLEOTIDE SEQUENCE [LARGE SCALE GENOMIC DNA]</scope>
    <source>
        <strain evidence="3">UH-Slu-Lm8-n1</strain>
    </source>
</reference>
<dbReference type="HOGENOM" id="CLU_090062_0_1_1"/>